<reference evidence="1 2" key="1">
    <citation type="submission" date="2018-06" db="EMBL/GenBank/DDBJ databases">
        <title>Genome sequencing of Flavobacterium.</title>
        <authorList>
            <person name="Baek M.-G."/>
            <person name="Yi H."/>
        </authorList>
    </citation>
    <scope>NUCLEOTIDE SEQUENCE [LARGE SCALE GENOMIC DNA]</scope>
    <source>
        <strain evidence="1 2">HYN0086</strain>
    </source>
</reference>
<proteinExistence type="predicted"/>
<dbReference type="EMBL" id="CP030261">
    <property type="protein sequence ID" value="AXB58176.1"/>
    <property type="molecule type" value="Genomic_DNA"/>
</dbReference>
<accession>A0A344LW84</accession>
<dbReference type="RefSeq" id="WP_113679104.1">
    <property type="nucleotide sequence ID" value="NZ_CP030261.1"/>
</dbReference>
<sequence>MRTEIVLEALNELKNDTANINDNYSLTDWKNKATNLMIRIYGKESALQNQIDELRYQPAFSRGGENNIRHRRQQAVALIESQIKEIERFGLPEIKAKEEGKSFHINITQNQQQNQETKISLGFLIDSIQEELKGSELKEIQTIIDDEQIEPETKKNKIVETLKKFGGDVATNIIANILTNPALYS</sequence>
<keyword evidence="2" id="KW-1185">Reference proteome</keyword>
<name>A0A344LW84_9FLAO</name>
<evidence type="ECO:0000313" key="2">
    <source>
        <dbReference type="Proteomes" id="UP000251561"/>
    </source>
</evidence>
<dbReference type="AlphaFoldDB" id="A0A344LW84"/>
<dbReference type="OrthoDB" id="1376671at2"/>
<dbReference type="Proteomes" id="UP000251561">
    <property type="component" value="Chromosome"/>
</dbReference>
<gene>
    <name evidence="1" type="ORF">HYN86_16910</name>
</gene>
<dbReference type="KEGG" id="ffl:HYN86_16910"/>
<organism evidence="1 2">
    <name type="scientific">Flavobacterium fluviale</name>
    <dbReference type="NCBI Taxonomy" id="2249356"/>
    <lineage>
        <taxon>Bacteria</taxon>
        <taxon>Pseudomonadati</taxon>
        <taxon>Bacteroidota</taxon>
        <taxon>Flavobacteriia</taxon>
        <taxon>Flavobacteriales</taxon>
        <taxon>Flavobacteriaceae</taxon>
        <taxon>Flavobacterium</taxon>
    </lineage>
</organism>
<protein>
    <submittedName>
        <fullName evidence="1">Uncharacterized protein</fullName>
    </submittedName>
</protein>
<evidence type="ECO:0000313" key="1">
    <source>
        <dbReference type="EMBL" id="AXB58176.1"/>
    </source>
</evidence>